<keyword evidence="2" id="KW-0812">Transmembrane</keyword>
<name>A0A0E9NDE7_SAICN</name>
<sequence length="912" mass="100944">MTYCISIWLREFVAHYYWINGNIGGMLYRTLPSLLASDLSPLDSSDLIHKLLRLLQRLLPIPQPSQHPSLIPINQHRPPKLLRIPLKLRNRLTYTLRAFNHLGRIIGTKVGKDCGELGVGWWVFVCFEFEAGVGFGGGVGAVEEGEEGGCCGGGLFVAAVVGGHTRLRGLGLICGTSWTSWRYLFRNSGRQMTQERFRRCAGAHARTRYSARSSVAHLPRREMPTTRPKRTPSRSAKKTESPVEDGSERVASSPPSSVGEEYGSESESEFSGKEESDHEEEVHGESEEDVESEDGEEEEEEDERPPTKKRKVATPKPTMKSKTKKATSPSPDDADDATSAAGSGLGSTFIPRIPSPSPGDTPYKPHTLHPNSLSFLSLLSKNNDRTWFQPHESHYHASKRDFESFIDTLQHRLTKIDDTVPLLPVRDLVYRIYRDVRFSNDRTPYKTYFAAGFGRMGRKGGVWAGYYLSVQPGGKTFVAGGKWHPDSVQLGLLRRMIDKQGRALKKLKAIIEEEGFKELFGGLDELCQNEDRLKVAPKGYPKDHPEIALLKLKGIGVSSKRWSDEEVCGEGFLEEVVEALRKLVPLVEFLNGVCVPELEEAHNPQRSAISQSSTAMNNTVVVGLNAWQYAQFAFEPITYAAATLAAVEYRPVGTPTAVTLGEKTGAEIQPRKRFLTSSFKDTLRFLSKIDSNAIKGLYRGAIPWLLKQVTQHYAAYATWAYIFPQCTTTTQMVVAASASDVLSDIVLAPVELWGTASIVSSKHVGTQVSPRLILACVPRLLPLVTATSTFNILFQMVLSKLLPDAVSEQPIIWQSLIHLVLNYSSKLIQSVVLRRVEVALLRTEGVETVVPTPEASEDGRIYGVKQVGLVDEGYEGVWWVLRWVKPGLIAGSIGMVVPALVSAWVGAQEATY</sequence>
<feature type="compositionally biased region" description="Low complexity" evidence="5">
    <location>
        <begin position="252"/>
        <end position="261"/>
    </location>
</feature>
<feature type="compositionally biased region" description="Basic residues" evidence="5">
    <location>
        <begin position="307"/>
        <end position="325"/>
    </location>
</feature>
<evidence type="ECO:0000256" key="2">
    <source>
        <dbReference type="ARBA" id="ARBA00022692"/>
    </source>
</evidence>
<feature type="compositionally biased region" description="Basic residues" evidence="5">
    <location>
        <begin position="227"/>
        <end position="236"/>
    </location>
</feature>
<feature type="compositionally biased region" description="Low complexity" evidence="5">
    <location>
        <begin position="326"/>
        <end position="342"/>
    </location>
</feature>
<accession>A0A0E9NDE7</accession>
<keyword evidence="7" id="KW-1185">Reference proteome</keyword>
<dbReference type="InterPro" id="IPR023395">
    <property type="entry name" value="MCP_dom_sf"/>
</dbReference>
<evidence type="ECO:0000256" key="4">
    <source>
        <dbReference type="ARBA" id="ARBA00023136"/>
    </source>
</evidence>
<dbReference type="EMBL" id="BACD03000011">
    <property type="protein sequence ID" value="GAO47843.1"/>
    <property type="molecule type" value="Genomic_DNA"/>
</dbReference>
<feature type="compositionally biased region" description="Basic and acidic residues" evidence="5">
    <location>
        <begin position="270"/>
        <end position="285"/>
    </location>
</feature>
<feature type="compositionally biased region" description="Acidic residues" evidence="5">
    <location>
        <begin position="286"/>
        <end position="303"/>
    </location>
</feature>
<dbReference type="SUPFAM" id="SSF103506">
    <property type="entry name" value="Mitochondrial carrier"/>
    <property type="match status" value="1"/>
</dbReference>
<keyword evidence="4" id="KW-0472">Membrane</keyword>
<comment type="caution">
    <text evidence="6">The sequence shown here is derived from an EMBL/GenBank/DDBJ whole genome shotgun (WGS) entry which is preliminary data.</text>
</comment>
<dbReference type="InterPro" id="IPR012808">
    <property type="entry name" value="CHP02453"/>
</dbReference>
<evidence type="ECO:0000256" key="1">
    <source>
        <dbReference type="ARBA" id="ARBA00004370"/>
    </source>
</evidence>
<dbReference type="Pfam" id="PF09365">
    <property type="entry name" value="DUF2461"/>
    <property type="match status" value="1"/>
</dbReference>
<evidence type="ECO:0000256" key="5">
    <source>
        <dbReference type="SAM" id="MobiDB-lite"/>
    </source>
</evidence>
<evidence type="ECO:0000256" key="3">
    <source>
        <dbReference type="ARBA" id="ARBA00022989"/>
    </source>
</evidence>
<keyword evidence="3" id="KW-1133">Transmembrane helix</keyword>
<dbReference type="GO" id="GO:0016020">
    <property type="term" value="C:membrane"/>
    <property type="evidence" value="ECO:0007669"/>
    <property type="project" value="UniProtKB-SubCell"/>
</dbReference>
<dbReference type="Proteomes" id="UP000033140">
    <property type="component" value="Unassembled WGS sequence"/>
</dbReference>
<reference evidence="6 7" key="1">
    <citation type="journal article" date="2011" name="J. Gen. Appl. Microbiol.">
        <title>Draft genome sequencing of the enigmatic yeast Saitoella complicata.</title>
        <authorList>
            <person name="Nishida H."/>
            <person name="Hamamoto M."/>
            <person name="Sugiyama J."/>
        </authorList>
    </citation>
    <scope>NUCLEOTIDE SEQUENCE [LARGE SCALE GENOMIC DNA]</scope>
    <source>
        <strain evidence="6 7">NRRL Y-17804</strain>
    </source>
</reference>
<proteinExistence type="predicted"/>
<gene>
    <name evidence="6" type="ORF">G7K_2039-t1</name>
</gene>
<organism evidence="6 7">
    <name type="scientific">Saitoella complicata (strain BCRC 22490 / CBS 7301 / JCM 7358 / NBRC 10748 / NRRL Y-17804)</name>
    <dbReference type="NCBI Taxonomy" id="698492"/>
    <lineage>
        <taxon>Eukaryota</taxon>
        <taxon>Fungi</taxon>
        <taxon>Dikarya</taxon>
        <taxon>Ascomycota</taxon>
        <taxon>Taphrinomycotina</taxon>
        <taxon>Taphrinomycotina incertae sedis</taxon>
        <taxon>Saitoella</taxon>
    </lineage>
</organism>
<dbReference type="PANTHER" id="PTHR36452">
    <property type="entry name" value="CHROMOSOME 12, WHOLE GENOME SHOTGUN SEQUENCE"/>
    <property type="match status" value="1"/>
</dbReference>
<reference evidence="6 7" key="3">
    <citation type="journal article" date="2015" name="Genome Announc.">
        <title>Draft Genome Sequence of the Archiascomycetous Yeast Saitoella complicata.</title>
        <authorList>
            <person name="Yamauchi K."/>
            <person name="Kondo S."/>
            <person name="Hamamoto M."/>
            <person name="Takahashi Y."/>
            <person name="Ogura Y."/>
            <person name="Hayashi T."/>
            <person name="Nishida H."/>
        </authorList>
    </citation>
    <scope>NUCLEOTIDE SEQUENCE [LARGE SCALE GENOMIC DNA]</scope>
    <source>
        <strain evidence="6 7">NRRL Y-17804</strain>
    </source>
</reference>
<feature type="region of interest" description="Disordered" evidence="5">
    <location>
        <begin position="204"/>
        <end position="368"/>
    </location>
</feature>
<evidence type="ECO:0000313" key="7">
    <source>
        <dbReference type="Proteomes" id="UP000033140"/>
    </source>
</evidence>
<protein>
    <submittedName>
        <fullName evidence="6">Uncharacterized protein</fullName>
    </submittedName>
</protein>
<reference evidence="6 7" key="2">
    <citation type="journal article" date="2014" name="J. Gen. Appl. Microbiol.">
        <title>The early diverging ascomycetous budding yeast Saitoella complicata has three histone deacetylases belonging to the Clr6, Hos2, and Rpd3 lineages.</title>
        <authorList>
            <person name="Nishida H."/>
            <person name="Matsumoto T."/>
            <person name="Kondo S."/>
            <person name="Hamamoto M."/>
            <person name="Yoshikawa H."/>
        </authorList>
    </citation>
    <scope>NUCLEOTIDE SEQUENCE [LARGE SCALE GENOMIC DNA]</scope>
    <source>
        <strain evidence="6 7">NRRL Y-17804</strain>
    </source>
</reference>
<dbReference type="STRING" id="698492.A0A0E9NDE7"/>
<dbReference type="NCBIfam" id="TIGR02453">
    <property type="entry name" value="TIGR02453 family protein"/>
    <property type="match status" value="1"/>
</dbReference>
<dbReference type="AlphaFoldDB" id="A0A0E9NDE7"/>
<dbReference type="PANTHER" id="PTHR36452:SF1">
    <property type="entry name" value="DUF2461 DOMAIN-CONTAINING PROTEIN"/>
    <property type="match status" value="1"/>
</dbReference>
<evidence type="ECO:0000313" key="6">
    <source>
        <dbReference type="EMBL" id="GAO47843.1"/>
    </source>
</evidence>
<comment type="subcellular location">
    <subcellularLocation>
        <location evidence="1">Membrane</location>
    </subcellularLocation>
</comment>